<evidence type="ECO:0000256" key="1">
    <source>
        <dbReference type="ARBA" id="ARBA00004496"/>
    </source>
</evidence>
<dbReference type="AlphaFoldDB" id="A0A5C6Q505"/>
<evidence type="ECO:0000313" key="6">
    <source>
        <dbReference type="EMBL" id="TWX54939.1"/>
    </source>
</evidence>
<evidence type="ECO:0000313" key="8">
    <source>
        <dbReference type="Proteomes" id="UP000321525"/>
    </source>
</evidence>
<dbReference type="Pfam" id="PF00582">
    <property type="entry name" value="Usp"/>
    <property type="match status" value="1"/>
</dbReference>
<dbReference type="SUPFAM" id="SSF52402">
    <property type="entry name" value="Adenine nucleotide alpha hydrolases-like"/>
    <property type="match status" value="2"/>
</dbReference>
<comment type="function">
    <text evidence="4">Required for resistance to DNA-damaging agents.</text>
</comment>
<dbReference type="OrthoDB" id="239260at2"/>
<dbReference type="PANTHER" id="PTHR47892">
    <property type="entry name" value="UNIVERSAL STRESS PROTEIN E"/>
    <property type="match status" value="1"/>
</dbReference>
<evidence type="ECO:0000256" key="2">
    <source>
        <dbReference type="ARBA" id="ARBA00008791"/>
    </source>
</evidence>
<comment type="similarity">
    <text evidence="2">Belongs to the universal stress protein A family.</text>
</comment>
<dbReference type="Proteomes" id="UP000321525">
    <property type="component" value="Unassembled WGS sequence"/>
</dbReference>
<protein>
    <recommendedName>
        <fullName evidence="5">UspA domain-containing protein</fullName>
    </recommendedName>
</protein>
<dbReference type="Proteomes" id="UP000321917">
    <property type="component" value="Unassembled WGS sequence"/>
</dbReference>
<accession>A0A5C6Q505</accession>
<dbReference type="EMBL" id="VOLQ01000037">
    <property type="protein sequence ID" value="TWX63889.1"/>
    <property type="molecule type" value="Genomic_DNA"/>
</dbReference>
<evidence type="ECO:0000256" key="4">
    <source>
        <dbReference type="ARBA" id="ARBA00037131"/>
    </source>
</evidence>
<evidence type="ECO:0000259" key="5">
    <source>
        <dbReference type="Pfam" id="PF00582"/>
    </source>
</evidence>
<keyword evidence="3" id="KW-0963">Cytoplasm</keyword>
<evidence type="ECO:0000313" key="9">
    <source>
        <dbReference type="Proteomes" id="UP000321917"/>
    </source>
</evidence>
<evidence type="ECO:0000313" key="7">
    <source>
        <dbReference type="EMBL" id="TWX63889.1"/>
    </source>
</evidence>
<dbReference type="EMBL" id="VOLR01000031">
    <property type="protein sequence ID" value="TWX54939.1"/>
    <property type="molecule type" value="Genomic_DNA"/>
</dbReference>
<dbReference type="Gene3D" id="3.40.50.12370">
    <property type="match status" value="1"/>
</dbReference>
<dbReference type="InterPro" id="IPR006016">
    <property type="entry name" value="UspA"/>
</dbReference>
<comment type="subcellular location">
    <subcellularLocation>
        <location evidence="1">Cytoplasm</location>
    </subcellularLocation>
</comment>
<proteinExistence type="inferred from homology"/>
<organism evidence="7 9">
    <name type="scientific">Colwellia hornerae</name>
    <dbReference type="NCBI Taxonomy" id="89402"/>
    <lineage>
        <taxon>Bacteria</taxon>
        <taxon>Pseudomonadati</taxon>
        <taxon>Pseudomonadota</taxon>
        <taxon>Gammaproteobacteria</taxon>
        <taxon>Alteromonadales</taxon>
        <taxon>Colwelliaceae</taxon>
        <taxon>Colwellia</taxon>
    </lineage>
</organism>
<name>A0A5C6Q505_9GAMM</name>
<comment type="caution">
    <text evidence="7">The sequence shown here is derived from an EMBL/GenBank/DDBJ whole genome shotgun (WGS) entry which is preliminary data.</text>
</comment>
<dbReference type="PANTHER" id="PTHR47892:SF1">
    <property type="entry name" value="UNIVERSAL STRESS PROTEIN E"/>
    <property type="match status" value="1"/>
</dbReference>
<feature type="domain" description="UspA" evidence="5">
    <location>
        <begin position="227"/>
        <end position="284"/>
    </location>
</feature>
<gene>
    <name evidence="6" type="ORF">ESZ26_16995</name>
    <name evidence="7" type="ORF">ESZ27_15610</name>
</gene>
<reference evidence="7 9" key="1">
    <citation type="submission" date="2019-07" db="EMBL/GenBank/DDBJ databases">
        <title>Genomes of sea-ice associated Colwellia species.</title>
        <authorList>
            <person name="Bowman J.P."/>
        </authorList>
    </citation>
    <scope>NUCLEOTIDE SEQUENCE [LARGE SCALE GENOMIC DNA]</scope>
    <source>
        <strain evidence="6 8">ACAM 607</strain>
        <strain evidence="7 9">IC036</strain>
    </source>
</reference>
<evidence type="ECO:0000256" key="3">
    <source>
        <dbReference type="ARBA" id="ARBA00022490"/>
    </source>
</evidence>
<sequence>MDSFSNILTLVQPRTSGLISLKKSILLAKKNHASVTVLATKEKPSAYQRWLNHKTTTEVVNEDKINGLIDLAKQEGISIDYKIREERDQFIALKKQLKENQYDLVVAESFKEASHLWTFEQAEYTHLLRVSDTSVLFVGDHKWLNNGNVLAAIETEENTVTHKTFNNEIIEKSSDLAKLLMSDIHLFNCYLESCSVSFQPMDPMKQSKNHLDNLTSFVKPYYFEGKCLHVEEGLADDIIPSLANKYNANVVVMGYGEHQGWLSRIKGHTLDYVLNNLSCDLLALKQSNNRANKPHH</sequence>
<keyword evidence="8" id="KW-1185">Reference proteome</keyword>
<dbReference type="GO" id="GO:0005737">
    <property type="term" value="C:cytoplasm"/>
    <property type="evidence" value="ECO:0007669"/>
    <property type="project" value="UniProtKB-SubCell"/>
</dbReference>